<gene>
    <name evidence="7" type="ORF">SY85_11580</name>
</gene>
<organism evidence="7 8">
    <name type="scientific">Flavisolibacter tropicus</name>
    <dbReference type="NCBI Taxonomy" id="1492898"/>
    <lineage>
        <taxon>Bacteria</taxon>
        <taxon>Pseudomonadati</taxon>
        <taxon>Bacteroidota</taxon>
        <taxon>Chitinophagia</taxon>
        <taxon>Chitinophagales</taxon>
        <taxon>Chitinophagaceae</taxon>
        <taxon>Flavisolibacter</taxon>
    </lineage>
</organism>
<accession>A0A172TVP8</accession>
<keyword evidence="3" id="KW-0732">Signal</keyword>
<dbReference type="InterPro" id="IPR051360">
    <property type="entry name" value="Neuronal_Pentraxin_Related"/>
</dbReference>
<comment type="cofactor">
    <cofactor evidence="1">
        <name>Ca(2+)</name>
        <dbReference type="ChEBI" id="CHEBI:29108"/>
    </cofactor>
</comment>
<keyword evidence="8" id="KW-1185">Reference proteome</keyword>
<evidence type="ECO:0000256" key="1">
    <source>
        <dbReference type="ARBA" id="ARBA00001913"/>
    </source>
</evidence>
<evidence type="ECO:0000313" key="7">
    <source>
        <dbReference type="EMBL" id="ANE51048.1"/>
    </source>
</evidence>
<keyword evidence="5" id="KW-1015">Disulfide bond</keyword>
<dbReference type="Proteomes" id="UP000077177">
    <property type="component" value="Chromosome"/>
</dbReference>
<dbReference type="GO" id="GO:0046872">
    <property type="term" value="F:metal ion binding"/>
    <property type="evidence" value="ECO:0007669"/>
    <property type="project" value="UniProtKB-KW"/>
</dbReference>
<keyword evidence="4" id="KW-0106">Calcium</keyword>
<dbReference type="EMBL" id="CP011390">
    <property type="protein sequence ID" value="ANE51048.1"/>
    <property type="molecule type" value="Genomic_DNA"/>
</dbReference>
<reference evidence="8" key="1">
    <citation type="submission" date="2015-01" db="EMBL/GenBank/DDBJ databases">
        <title>Flavisolibacter sp./LCS9/ whole genome sequencing.</title>
        <authorList>
            <person name="Kim M.K."/>
            <person name="Srinivasan S."/>
            <person name="Lee J.-J."/>
        </authorList>
    </citation>
    <scope>NUCLEOTIDE SEQUENCE [LARGE SCALE GENOMIC DNA]</scope>
    <source>
        <strain evidence="8">LCS9</strain>
    </source>
</reference>
<keyword evidence="2" id="KW-0479">Metal-binding</keyword>
<dbReference type="InterPro" id="IPR013320">
    <property type="entry name" value="ConA-like_dom_sf"/>
</dbReference>
<proteinExistence type="predicted"/>
<dbReference type="STRING" id="1492898.SY85_11580"/>
<dbReference type="GO" id="GO:0004553">
    <property type="term" value="F:hydrolase activity, hydrolyzing O-glycosyl compounds"/>
    <property type="evidence" value="ECO:0007669"/>
    <property type="project" value="UniProtKB-ARBA"/>
</dbReference>
<dbReference type="GO" id="GO:0005975">
    <property type="term" value="P:carbohydrate metabolic process"/>
    <property type="evidence" value="ECO:0007669"/>
    <property type="project" value="UniProtKB-ARBA"/>
</dbReference>
<dbReference type="PANTHER" id="PTHR19277:SF125">
    <property type="entry name" value="B6"/>
    <property type="match status" value="1"/>
</dbReference>
<evidence type="ECO:0000256" key="2">
    <source>
        <dbReference type="ARBA" id="ARBA00022723"/>
    </source>
</evidence>
<dbReference type="InterPro" id="IPR006558">
    <property type="entry name" value="LamG-like"/>
</dbReference>
<evidence type="ECO:0000256" key="4">
    <source>
        <dbReference type="ARBA" id="ARBA00022837"/>
    </source>
</evidence>
<dbReference type="KEGG" id="fla:SY85_11580"/>
<dbReference type="SUPFAM" id="SSF49899">
    <property type="entry name" value="Concanavalin A-like lectins/glucanases"/>
    <property type="match status" value="1"/>
</dbReference>
<name>A0A172TVP8_9BACT</name>
<feature type="domain" description="LamG-like jellyroll fold" evidence="6">
    <location>
        <begin position="98"/>
        <end position="253"/>
    </location>
</feature>
<dbReference type="SMART" id="SM00560">
    <property type="entry name" value="LamGL"/>
    <property type="match status" value="1"/>
</dbReference>
<dbReference type="Gene3D" id="2.60.120.200">
    <property type="match status" value="1"/>
</dbReference>
<dbReference type="Pfam" id="PF13385">
    <property type="entry name" value="Laminin_G_3"/>
    <property type="match status" value="1"/>
</dbReference>
<dbReference type="PANTHER" id="PTHR19277">
    <property type="entry name" value="PENTRAXIN"/>
    <property type="match status" value="1"/>
</dbReference>
<dbReference type="AlphaFoldDB" id="A0A172TVP8"/>
<reference evidence="7 8" key="2">
    <citation type="journal article" date="2016" name="Int. J. Syst. Evol. Microbiol.">
        <title>Flavisolibacter tropicus sp. nov., isolated from tropical soil.</title>
        <authorList>
            <person name="Lee J.J."/>
            <person name="Kang M.S."/>
            <person name="Kim G.S."/>
            <person name="Lee C.S."/>
            <person name="Lim S."/>
            <person name="Lee J."/>
            <person name="Roh S.H."/>
            <person name="Kang H."/>
            <person name="Ha J.M."/>
            <person name="Bae S."/>
            <person name="Jung H.Y."/>
            <person name="Kim M.K."/>
        </authorList>
    </citation>
    <scope>NUCLEOTIDE SEQUENCE [LARGE SCALE GENOMIC DNA]</scope>
    <source>
        <strain evidence="7 8">LCS9</strain>
    </source>
</reference>
<evidence type="ECO:0000256" key="3">
    <source>
        <dbReference type="ARBA" id="ARBA00022729"/>
    </source>
</evidence>
<sequence length="263" mass="28804">MAAVVAAIGSCQKIDRPGLGEVVTDGGKGLPTGSLRFFTSFNKTDGPSARWNALDSISGNPALLYPVDYTDGINGKAFKGKDNEAVLYLNANDFDKASSFSIAFWIKNAAQSGRTEFLFSLVQPNFSWTNSAAFVLVENQTATNTTMKFGLKDQWLEGTFNKPMFDGSWHHMVYSYDNAAKKMTYYFDGQEVTGMTATQTNMNASVNFTGVTNLILGGWNKHAGQKGPTDDWVKSFTGSLDQFRMYDKALTATEALALYNSKL</sequence>
<evidence type="ECO:0000259" key="6">
    <source>
        <dbReference type="SMART" id="SM00560"/>
    </source>
</evidence>
<evidence type="ECO:0000256" key="5">
    <source>
        <dbReference type="ARBA" id="ARBA00023157"/>
    </source>
</evidence>
<evidence type="ECO:0000313" key="8">
    <source>
        <dbReference type="Proteomes" id="UP000077177"/>
    </source>
</evidence>
<protein>
    <recommendedName>
        <fullName evidence="6">LamG-like jellyroll fold domain-containing protein</fullName>
    </recommendedName>
</protein>